<evidence type="ECO:0000313" key="2">
    <source>
        <dbReference type="EMBL" id="UGS26379.1"/>
    </source>
</evidence>
<sequence length="50" mass="4986">MARIGGRSTAAAWTFGVLCVGVVAGLVVLAAPLMPVIGAYVTDTVRALLG</sequence>
<organism evidence="2 3">
    <name type="scientific">Microbacterium resistens</name>
    <dbReference type="NCBI Taxonomy" id="156977"/>
    <lineage>
        <taxon>Bacteria</taxon>
        <taxon>Bacillati</taxon>
        <taxon>Actinomycetota</taxon>
        <taxon>Actinomycetes</taxon>
        <taxon>Micrococcales</taxon>
        <taxon>Microbacteriaceae</taxon>
        <taxon>Microbacterium</taxon>
    </lineage>
</organism>
<evidence type="ECO:0000256" key="1">
    <source>
        <dbReference type="SAM" id="Phobius"/>
    </source>
</evidence>
<evidence type="ECO:0000313" key="3">
    <source>
        <dbReference type="Proteomes" id="UP001199642"/>
    </source>
</evidence>
<keyword evidence="1" id="KW-1133">Transmembrane helix</keyword>
<keyword evidence="3" id="KW-1185">Reference proteome</keyword>
<name>A0ABY3RQN8_9MICO</name>
<proteinExistence type="predicted"/>
<dbReference type="EMBL" id="CP082781">
    <property type="protein sequence ID" value="UGS26379.1"/>
    <property type="molecule type" value="Genomic_DNA"/>
</dbReference>
<feature type="transmembrane region" description="Helical" evidence="1">
    <location>
        <begin position="12"/>
        <end position="41"/>
    </location>
</feature>
<protein>
    <submittedName>
        <fullName evidence="2">Uncharacterized protein</fullName>
    </submittedName>
</protein>
<dbReference type="RefSeq" id="WP_231820096.1">
    <property type="nucleotide sequence ID" value="NZ_CP082781.1"/>
</dbReference>
<accession>A0ABY3RQN8</accession>
<dbReference type="Proteomes" id="UP001199642">
    <property type="component" value="Chromosome"/>
</dbReference>
<gene>
    <name evidence="2" type="ORF">K8F61_17390</name>
</gene>
<keyword evidence="1" id="KW-0812">Transmembrane</keyword>
<reference evidence="2 3" key="1">
    <citation type="submission" date="2023-01" db="EMBL/GenBank/DDBJ databases">
        <title>Characterization of estradiol degrading bacteria Microbacterium sp. MZT7 and reveal degrading genes through genome analysis.</title>
        <authorList>
            <person name="Hao P."/>
            <person name="Gao Y."/>
        </authorList>
    </citation>
    <scope>NUCLEOTIDE SEQUENCE [LARGE SCALE GENOMIC DNA]</scope>
    <source>
        <strain evidence="2 3">MZT7</strain>
    </source>
</reference>
<keyword evidence="1" id="KW-0472">Membrane</keyword>